<reference evidence="5 9" key="2">
    <citation type="submission" date="2016-10" db="EMBL/GenBank/DDBJ databases">
        <authorList>
            <person name="de Groot N.N."/>
        </authorList>
    </citation>
    <scope>NUCLEOTIDE SEQUENCE [LARGE SCALE GENOMIC DNA]</scope>
    <source>
        <strain evidence="5 9">WG7</strain>
    </source>
</reference>
<keyword evidence="1" id="KW-1133">Transmembrane helix</keyword>
<dbReference type="EMBL" id="FNEH01000001">
    <property type="protein sequence ID" value="SDI04348.1"/>
    <property type="molecule type" value="Genomic_DNA"/>
</dbReference>
<dbReference type="EMBL" id="FMYT01000001">
    <property type="protein sequence ID" value="SDB99590.1"/>
    <property type="molecule type" value="Genomic_DNA"/>
</dbReference>
<dbReference type="Proteomes" id="UP000199519">
    <property type="component" value="Unassembled WGS sequence"/>
</dbReference>
<gene>
    <name evidence="7" type="ORF">BY453_10916</name>
    <name evidence="2" type="ORF">C8C78_11220</name>
    <name evidence="3" type="ORF">SAMN04488597_101214</name>
    <name evidence="4" type="ORF">SAMN04488598_10184</name>
    <name evidence="6" type="ORF">SAMN04515652_101207</name>
    <name evidence="5" type="ORF">SAMN04515654_10164</name>
</gene>
<dbReference type="Pfam" id="PF07963">
    <property type="entry name" value="N_methyl"/>
    <property type="match status" value="1"/>
</dbReference>
<evidence type="ECO:0000313" key="7">
    <source>
        <dbReference type="EMBL" id="TDS31711.1"/>
    </source>
</evidence>
<dbReference type="InterPro" id="IPR012902">
    <property type="entry name" value="N_methyl_site"/>
</dbReference>
<dbReference type="NCBIfam" id="TIGR02532">
    <property type="entry name" value="IV_pilin_GFxxxE"/>
    <property type="match status" value="1"/>
</dbReference>
<dbReference type="Proteomes" id="UP000247389">
    <property type="component" value="Unassembled WGS sequence"/>
</dbReference>
<dbReference type="AlphaFoldDB" id="A0A1G6HZG8"/>
<evidence type="ECO:0000313" key="11">
    <source>
        <dbReference type="Proteomes" id="UP000247389"/>
    </source>
</evidence>
<dbReference type="PROSITE" id="PS00409">
    <property type="entry name" value="PROKAR_NTER_METHYL"/>
    <property type="match status" value="1"/>
</dbReference>
<organism evidence="3 13">
    <name type="scientific">Halanaerobium congolense</name>
    <dbReference type="NCBI Taxonomy" id="54121"/>
    <lineage>
        <taxon>Bacteria</taxon>
        <taxon>Bacillati</taxon>
        <taxon>Bacillota</taxon>
        <taxon>Clostridia</taxon>
        <taxon>Halanaerobiales</taxon>
        <taxon>Halanaerobiaceae</taxon>
        <taxon>Halanaerobium</taxon>
    </lineage>
</organism>
<dbReference type="Proteomes" id="UP000198945">
    <property type="component" value="Unassembled WGS sequence"/>
</dbReference>
<dbReference type="InterPro" id="IPR045584">
    <property type="entry name" value="Pilin-like"/>
</dbReference>
<dbReference type="Proteomes" id="UP000295758">
    <property type="component" value="Unassembled WGS sequence"/>
</dbReference>
<feature type="transmembrane region" description="Helical" evidence="1">
    <location>
        <begin position="20"/>
        <end position="44"/>
    </location>
</feature>
<reference evidence="7 12" key="4">
    <citation type="submission" date="2019-03" db="EMBL/GenBank/DDBJ databases">
        <title>Deep subsurface shale carbon reservoir microbial communities from Ohio and West Virginia, USA.</title>
        <authorList>
            <person name="Wrighton K."/>
        </authorList>
    </citation>
    <scope>NUCLEOTIDE SEQUENCE [LARGE SCALE GENOMIC DNA]</scope>
    <source>
        <strain evidence="7 12">UTICA-S4D12</strain>
    </source>
</reference>
<evidence type="ECO:0000313" key="2">
    <source>
        <dbReference type="EMBL" id="PXV65970.1"/>
    </source>
</evidence>
<keyword evidence="10" id="KW-1185">Reference proteome</keyword>
<reference evidence="2 11" key="3">
    <citation type="submission" date="2018-04" db="EMBL/GenBank/DDBJ databases">
        <title>Subsurface microbial communities from deep shales in Ohio and West Virginia, USA.</title>
        <authorList>
            <person name="Wrighton K."/>
        </authorList>
    </citation>
    <scope>NUCLEOTIDE SEQUENCE [LARGE SCALE GENOMIC DNA]</scope>
    <source>
        <strain evidence="2 11">MSL28</strain>
    </source>
</reference>
<evidence type="ECO:0000313" key="5">
    <source>
        <dbReference type="EMBL" id="SDI04348.1"/>
    </source>
</evidence>
<dbReference type="Proteomes" id="UP000198612">
    <property type="component" value="Unassembled WGS sequence"/>
</dbReference>
<evidence type="ECO:0000313" key="10">
    <source>
        <dbReference type="Proteomes" id="UP000199519"/>
    </source>
</evidence>
<keyword evidence="1" id="KW-0472">Membrane</keyword>
<dbReference type="Proteomes" id="UP000324896">
    <property type="component" value="Unassembled WGS sequence"/>
</dbReference>
<dbReference type="EMBL" id="QICM01000012">
    <property type="protein sequence ID" value="PXV65970.1"/>
    <property type="molecule type" value="Genomic_DNA"/>
</dbReference>
<accession>A0A1G6HZG8</accession>
<protein>
    <submittedName>
        <fullName evidence="3">Prepilin-type N-terminal cleavage/methylation domain-containing protein</fullName>
    </submittedName>
</protein>
<evidence type="ECO:0000313" key="8">
    <source>
        <dbReference type="Proteomes" id="UP000198612"/>
    </source>
</evidence>
<evidence type="ECO:0000313" key="13">
    <source>
        <dbReference type="Proteomes" id="UP000324896"/>
    </source>
</evidence>
<dbReference type="EMBL" id="FOHG01000001">
    <property type="protein sequence ID" value="SES62068.1"/>
    <property type="molecule type" value="Genomic_DNA"/>
</dbReference>
<evidence type="ECO:0000313" key="6">
    <source>
        <dbReference type="EMBL" id="SES62068.1"/>
    </source>
</evidence>
<dbReference type="EMBL" id="FNBJ01000001">
    <property type="protein sequence ID" value="SDE67859.1"/>
    <property type="molecule type" value="Genomic_DNA"/>
</dbReference>
<dbReference type="EMBL" id="SOAA01000009">
    <property type="protein sequence ID" value="TDS31711.1"/>
    <property type="molecule type" value="Genomic_DNA"/>
</dbReference>
<evidence type="ECO:0000313" key="12">
    <source>
        <dbReference type="Proteomes" id="UP000295758"/>
    </source>
</evidence>
<evidence type="ECO:0000313" key="9">
    <source>
        <dbReference type="Proteomes" id="UP000198945"/>
    </source>
</evidence>
<evidence type="ECO:0000313" key="3">
    <source>
        <dbReference type="EMBL" id="SDB99590.1"/>
    </source>
</evidence>
<evidence type="ECO:0000313" key="4">
    <source>
        <dbReference type="EMBL" id="SDE67859.1"/>
    </source>
</evidence>
<sequence length="176" mass="19962">MNFSACSIAKSADFSNEAGFSLLEMMLVITISSLLAAVFLQLLVDIYQQNDFFSLNNAWQLDAYLAVDFIADQIKSSKKVEIIDQHQLDIFSYYNEEYQWLKFNVYQSNGNKNLGRSIGGSDLNYKDFGRNLSLFDGIDDLSFEIVKPGLLKISLTVKEKMKSGIKKLTVSRLIKI</sequence>
<reference evidence="8 10" key="1">
    <citation type="submission" date="2016-10" db="EMBL/GenBank/DDBJ databases">
        <authorList>
            <person name="Varghese N."/>
            <person name="Submissions S."/>
        </authorList>
    </citation>
    <scope>NUCLEOTIDE SEQUENCE [LARGE SCALE GENOMIC DNA]</scope>
    <source>
        <strain evidence="3 13">WG10</strain>
        <strain evidence="4 10">WG2</strain>
        <strain evidence="6 8">WG5</strain>
    </source>
</reference>
<evidence type="ECO:0000256" key="1">
    <source>
        <dbReference type="SAM" id="Phobius"/>
    </source>
</evidence>
<keyword evidence="1" id="KW-0812">Transmembrane</keyword>
<name>A0A1G6HZG8_9FIRM</name>
<dbReference type="SUPFAM" id="SSF54523">
    <property type="entry name" value="Pili subunits"/>
    <property type="match status" value="1"/>
</dbReference>
<dbReference type="RefSeq" id="WP_089716672.1">
    <property type="nucleotide sequence ID" value="NZ_FMYT01000001.1"/>
</dbReference>
<proteinExistence type="predicted"/>